<accession>A0ACC3MV72</accession>
<keyword evidence="2" id="KW-1185">Reference proteome</keyword>
<comment type="caution">
    <text evidence="1">The sequence shown here is derived from an EMBL/GenBank/DDBJ whole genome shotgun (WGS) entry which is preliminary data.</text>
</comment>
<gene>
    <name evidence="1" type="ORF">LTR37_013837</name>
</gene>
<protein>
    <submittedName>
        <fullName evidence="1">Uncharacterized protein</fullName>
    </submittedName>
</protein>
<evidence type="ECO:0000313" key="2">
    <source>
        <dbReference type="Proteomes" id="UP001281147"/>
    </source>
</evidence>
<evidence type="ECO:0000313" key="1">
    <source>
        <dbReference type="EMBL" id="KAK3704414.1"/>
    </source>
</evidence>
<proteinExistence type="predicted"/>
<dbReference type="EMBL" id="JAUTXU010000139">
    <property type="protein sequence ID" value="KAK3704414.1"/>
    <property type="molecule type" value="Genomic_DNA"/>
</dbReference>
<organism evidence="1 2">
    <name type="scientific">Vermiconidia calcicola</name>
    <dbReference type="NCBI Taxonomy" id="1690605"/>
    <lineage>
        <taxon>Eukaryota</taxon>
        <taxon>Fungi</taxon>
        <taxon>Dikarya</taxon>
        <taxon>Ascomycota</taxon>
        <taxon>Pezizomycotina</taxon>
        <taxon>Dothideomycetes</taxon>
        <taxon>Dothideomycetidae</taxon>
        <taxon>Mycosphaerellales</taxon>
        <taxon>Extremaceae</taxon>
        <taxon>Vermiconidia</taxon>
    </lineage>
</organism>
<reference evidence="1" key="1">
    <citation type="submission" date="2023-07" db="EMBL/GenBank/DDBJ databases">
        <title>Black Yeasts Isolated from many extreme environments.</title>
        <authorList>
            <person name="Coleine C."/>
            <person name="Stajich J.E."/>
            <person name="Selbmann L."/>
        </authorList>
    </citation>
    <scope>NUCLEOTIDE SEQUENCE</scope>
    <source>
        <strain evidence="1">CCFEE 5714</strain>
    </source>
</reference>
<name>A0ACC3MV72_9PEZI</name>
<dbReference type="Proteomes" id="UP001281147">
    <property type="component" value="Unassembled WGS sequence"/>
</dbReference>
<sequence>MLAKDLAKFSRNQFTISIPAYVSLSRTTSTSELQAISRVLNTAELFEAILIMLPVLDLRLRVPLTCKAFRNAFYASPTIRQYVWQSPVYLSSLHAFPFAIHGNRIHAGYKPDYELRSNLQGLEYIVLNIPLARIRQAMKASTSLQKSFLVQPPVNHFIAIKYGSSDYLLGRSLSGLRHIDWHEEGGIMFRHVLQFLQDAEEDGYSPEHFYPYLTLNKYAVVTLKLIPRELLWRLYEWWVVLERYHLKDLFSVLPVQYACRMHSC</sequence>